<protein>
    <recommendedName>
        <fullName evidence="3">Lipoprotein</fullName>
    </recommendedName>
</protein>
<dbReference type="RefSeq" id="WP_123656726.1">
    <property type="nucleotide sequence ID" value="NZ_AYKG01000001.1"/>
</dbReference>
<evidence type="ECO:0000313" key="2">
    <source>
        <dbReference type="Proteomes" id="UP000285310"/>
    </source>
</evidence>
<comment type="caution">
    <text evidence="1">The sequence shown here is derived from an EMBL/GenBank/DDBJ whole genome shotgun (WGS) entry which is preliminary data.</text>
</comment>
<evidence type="ECO:0000313" key="1">
    <source>
        <dbReference type="EMBL" id="ROO32918.1"/>
    </source>
</evidence>
<name>A0A423Q335_9GAMM</name>
<dbReference type="AlphaFoldDB" id="A0A423Q335"/>
<accession>A0A423Q335</accession>
<keyword evidence="2" id="KW-1185">Reference proteome</keyword>
<dbReference type="Proteomes" id="UP000285310">
    <property type="component" value="Unassembled WGS sequence"/>
</dbReference>
<reference evidence="1 2" key="1">
    <citation type="submission" date="2013-10" db="EMBL/GenBank/DDBJ databases">
        <title>Salinisphaera japonica YTM-1 Genome Sequencing.</title>
        <authorList>
            <person name="Lai Q."/>
            <person name="Li C."/>
            <person name="Shao Z."/>
        </authorList>
    </citation>
    <scope>NUCLEOTIDE SEQUENCE [LARGE SCALE GENOMIC DNA]</scope>
    <source>
        <strain evidence="1 2">YTM-1</strain>
    </source>
</reference>
<evidence type="ECO:0008006" key="3">
    <source>
        <dbReference type="Google" id="ProtNLM"/>
    </source>
</evidence>
<organism evidence="1 2">
    <name type="scientific">Salinisphaera japonica YTM-1</name>
    <dbReference type="NCBI Taxonomy" id="1209778"/>
    <lineage>
        <taxon>Bacteria</taxon>
        <taxon>Pseudomonadati</taxon>
        <taxon>Pseudomonadota</taxon>
        <taxon>Gammaproteobacteria</taxon>
        <taxon>Salinisphaerales</taxon>
        <taxon>Salinisphaeraceae</taxon>
        <taxon>Salinisphaera</taxon>
    </lineage>
</organism>
<proteinExistence type="predicted"/>
<sequence>MNIRDALAAGTIALTLSGCATWVNPQYQTDANAARHFKIDKGRCKMAAAGSRPFPIQSTPPSSQTTTYQGQTYDWTGNNTGSYSGTSRTANSNAFGNGVASGFNTSSSIMAAGAQRDIYEGCLMNLGWHKK</sequence>
<gene>
    <name evidence="1" type="ORF">SAJA_00715</name>
</gene>
<dbReference type="InParanoid" id="A0A423Q335"/>
<dbReference type="PROSITE" id="PS51257">
    <property type="entry name" value="PROKAR_LIPOPROTEIN"/>
    <property type="match status" value="1"/>
</dbReference>
<dbReference type="EMBL" id="AYKG01000001">
    <property type="protein sequence ID" value="ROO32918.1"/>
    <property type="molecule type" value="Genomic_DNA"/>
</dbReference>